<sequence>MMGVFNVFGTEKTIYLYKNIKEGIKIDVTIVNHGEFQVIGVKKVFSYDQGKNLEDIPKFWDEVHTNGTIEQLGKLGTSYMGICSVSKEQAANQEMDYWIATEYNGQNAEGMEIFEVSAQQWAIFKSVGALPEAIQSTWQQIFSKWLPESDYVHADGPEIEVYDGSDTTKADFTCEVWIPVTKK</sequence>
<dbReference type="AlphaFoldDB" id="A0A842FH99"/>
<dbReference type="Gene3D" id="3.20.80.10">
    <property type="entry name" value="Regulatory factor, effector binding domain"/>
    <property type="match status" value="1"/>
</dbReference>
<organism evidence="2 3">
    <name type="scientific">Listeria booriae</name>
    <dbReference type="NCBI Taxonomy" id="1552123"/>
    <lineage>
        <taxon>Bacteria</taxon>
        <taxon>Bacillati</taxon>
        <taxon>Bacillota</taxon>
        <taxon>Bacilli</taxon>
        <taxon>Bacillales</taxon>
        <taxon>Listeriaceae</taxon>
        <taxon>Listeria</taxon>
    </lineage>
</organism>
<gene>
    <name evidence="2" type="ORF">HCB25_07690</name>
</gene>
<dbReference type="Proteomes" id="UP000550367">
    <property type="component" value="Unassembled WGS sequence"/>
</dbReference>
<dbReference type="PANTHER" id="PTHR36444:SF3">
    <property type="entry name" value="TRANSCRIPTIONAL ACTIVATOR, PUTATIVE-RELATED"/>
    <property type="match status" value="1"/>
</dbReference>
<dbReference type="InterPro" id="IPR053182">
    <property type="entry name" value="YobU-like_regulator"/>
</dbReference>
<proteinExistence type="predicted"/>
<dbReference type="PANTHER" id="PTHR36444">
    <property type="entry name" value="TRANSCRIPTIONAL REGULATOR PROTEIN YOBU-RELATED"/>
    <property type="match status" value="1"/>
</dbReference>
<accession>A0A842FH99</accession>
<evidence type="ECO:0000313" key="3">
    <source>
        <dbReference type="Proteomes" id="UP000550367"/>
    </source>
</evidence>
<dbReference type="EMBL" id="JAARYY010000004">
    <property type="protein sequence ID" value="MBC2243949.1"/>
    <property type="molecule type" value="Genomic_DNA"/>
</dbReference>
<reference evidence="2 3" key="1">
    <citation type="submission" date="2020-03" db="EMBL/GenBank/DDBJ databases">
        <title>Soil Listeria distribution.</title>
        <authorList>
            <person name="Liao J."/>
            <person name="Wiedmann M."/>
        </authorList>
    </citation>
    <scope>NUCLEOTIDE SEQUENCE [LARGE SCALE GENOMIC DNA]</scope>
    <source>
        <strain evidence="2 3">FSL L7-0153</strain>
    </source>
</reference>
<dbReference type="SUPFAM" id="SSF55136">
    <property type="entry name" value="Probable bacterial effector-binding domain"/>
    <property type="match status" value="1"/>
</dbReference>
<feature type="domain" description="AraC effector-binding" evidence="1">
    <location>
        <begin position="26"/>
        <end position="181"/>
    </location>
</feature>
<evidence type="ECO:0000313" key="2">
    <source>
        <dbReference type="EMBL" id="MBC2243949.1"/>
    </source>
</evidence>
<dbReference type="Pfam" id="PF14526">
    <property type="entry name" value="Cass2"/>
    <property type="match status" value="1"/>
</dbReference>
<dbReference type="InterPro" id="IPR029441">
    <property type="entry name" value="Cass2"/>
</dbReference>
<comment type="caution">
    <text evidence="2">The sequence shown here is derived from an EMBL/GenBank/DDBJ whole genome shotgun (WGS) entry which is preliminary data.</text>
</comment>
<name>A0A842FH99_9LIST</name>
<protein>
    <submittedName>
        <fullName evidence="2">AraC family transcriptional regulator</fullName>
    </submittedName>
</protein>
<dbReference type="SMART" id="SM00871">
    <property type="entry name" value="AraC_E_bind"/>
    <property type="match status" value="1"/>
</dbReference>
<dbReference type="InterPro" id="IPR010499">
    <property type="entry name" value="AraC_E-bd"/>
</dbReference>
<dbReference type="InterPro" id="IPR011256">
    <property type="entry name" value="Reg_factor_effector_dom_sf"/>
</dbReference>
<evidence type="ECO:0000259" key="1">
    <source>
        <dbReference type="SMART" id="SM00871"/>
    </source>
</evidence>